<reference evidence="5" key="1">
    <citation type="journal article" date="2019" name="Int. J. Syst. Evol. Microbiol.">
        <title>The Global Catalogue of Microorganisms (GCM) 10K type strain sequencing project: providing services to taxonomists for standard genome sequencing and annotation.</title>
        <authorList>
            <consortium name="The Broad Institute Genomics Platform"/>
            <consortium name="The Broad Institute Genome Sequencing Center for Infectious Disease"/>
            <person name="Wu L."/>
            <person name="Ma J."/>
        </authorList>
    </citation>
    <scope>NUCLEOTIDE SEQUENCE [LARGE SCALE GENOMIC DNA]</scope>
    <source>
        <strain evidence="5">CCUG 50873</strain>
    </source>
</reference>
<dbReference type="InterPro" id="IPR001206">
    <property type="entry name" value="Diacylglycerol_kinase_cat_dom"/>
</dbReference>
<dbReference type="EC" id="2.7.1.-" evidence="4"/>
<protein>
    <submittedName>
        <fullName evidence="4">Diacylglycerol/lipid kinase family protein</fullName>
        <ecNumber evidence="4">2.7.1.-</ecNumber>
    </submittedName>
</protein>
<dbReference type="EMBL" id="JBHTIL010000001">
    <property type="protein sequence ID" value="MFD0924402.1"/>
    <property type="molecule type" value="Genomic_DNA"/>
</dbReference>
<dbReference type="Gene3D" id="3.40.50.10330">
    <property type="entry name" value="Probable inorganic polyphosphate/atp-NAD kinase, domain 1"/>
    <property type="match status" value="1"/>
</dbReference>
<evidence type="ECO:0000256" key="2">
    <source>
        <dbReference type="ARBA" id="ARBA00005983"/>
    </source>
</evidence>
<name>A0ABW3G6E8_9NOCA</name>
<evidence type="ECO:0000313" key="5">
    <source>
        <dbReference type="Proteomes" id="UP001597068"/>
    </source>
</evidence>
<dbReference type="Gene3D" id="2.60.200.40">
    <property type="match status" value="1"/>
</dbReference>
<dbReference type="RefSeq" id="WP_253647558.1">
    <property type="nucleotide sequence ID" value="NZ_BAAAMO010000002.1"/>
</dbReference>
<evidence type="ECO:0000256" key="1">
    <source>
        <dbReference type="ARBA" id="ARBA00001946"/>
    </source>
</evidence>
<dbReference type="PANTHER" id="PTHR12358:SF106">
    <property type="entry name" value="LIPID KINASE YEGS"/>
    <property type="match status" value="1"/>
</dbReference>
<comment type="similarity">
    <text evidence="2">Belongs to the diacylglycerol/lipid kinase family.</text>
</comment>
<gene>
    <name evidence="4" type="ORF">ACFQ04_01505</name>
</gene>
<proteinExistence type="inferred from homology"/>
<dbReference type="PANTHER" id="PTHR12358">
    <property type="entry name" value="SPHINGOSINE KINASE"/>
    <property type="match status" value="1"/>
</dbReference>
<comment type="cofactor">
    <cofactor evidence="1">
        <name>Mg(2+)</name>
        <dbReference type="ChEBI" id="CHEBI:18420"/>
    </cofactor>
</comment>
<dbReference type="InterPro" id="IPR017438">
    <property type="entry name" value="ATP-NAD_kinase_N"/>
</dbReference>
<keyword evidence="4" id="KW-0808">Transferase</keyword>
<dbReference type="Proteomes" id="UP001597068">
    <property type="component" value="Unassembled WGS sequence"/>
</dbReference>
<dbReference type="InterPro" id="IPR016064">
    <property type="entry name" value="NAD/diacylglycerol_kinase_sf"/>
</dbReference>
<comment type="caution">
    <text evidence="4">The sequence shown here is derived from an EMBL/GenBank/DDBJ whole genome shotgun (WGS) entry which is preliminary data.</text>
</comment>
<organism evidence="4 5">
    <name type="scientific">Williamsia deligens</name>
    <dbReference type="NCBI Taxonomy" id="321325"/>
    <lineage>
        <taxon>Bacteria</taxon>
        <taxon>Bacillati</taxon>
        <taxon>Actinomycetota</taxon>
        <taxon>Actinomycetes</taxon>
        <taxon>Mycobacteriales</taxon>
        <taxon>Nocardiaceae</taxon>
        <taxon>Williamsia</taxon>
    </lineage>
</organism>
<feature type="domain" description="DAGKc" evidence="3">
    <location>
        <begin position="1"/>
        <end position="143"/>
    </location>
</feature>
<dbReference type="SMART" id="SM00046">
    <property type="entry name" value="DAGKc"/>
    <property type="match status" value="1"/>
</dbReference>
<dbReference type="SUPFAM" id="SSF111331">
    <property type="entry name" value="NAD kinase/diacylglycerol kinase-like"/>
    <property type="match status" value="1"/>
</dbReference>
<dbReference type="GO" id="GO:0016301">
    <property type="term" value="F:kinase activity"/>
    <property type="evidence" value="ECO:0007669"/>
    <property type="project" value="UniProtKB-KW"/>
</dbReference>
<dbReference type="PROSITE" id="PS50146">
    <property type="entry name" value="DAGK"/>
    <property type="match status" value="1"/>
</dbReference>
<accession>A0ABW3G6E8</accession>
<keyword evidence="4" id="KW-0418">Kinase</keyword>
<dbReference type="Pfam" id="PF00781">
    <property type="entry name" value="DAGK_cat"/>
    <property type="match status" value="1"/>
</dbReference>
<sequence>MRALLIVNPFATSTTDAGRDALAHTLSARCDLTVELTTHRGHAGEIAAGAAGRGFEVVIVHGGDGTVNEVVNGLIGPPGSAHGDVAVDGVPALAVVPGGSANVFARSLGILPDPLQATGQLITLLSVRARRRISLGHVDDRWYLFNAGMGVDAEVVHSIEDQRRAGKPASDARYIVTTVAHFLKGSRRQPRLTVSTPAPDGGRRVVEDVQFVFVSNANPWTFIGDRPVWTNPDTDFDTGLGLFAARSMKVRKILPLAAQLLLGIAPRVGHLVRDDDVASVRIEASEPTDLQMDGDYIGERTLAEFGCVPDRLEVVAPPLDSGSR</sequence>
<evidence type="ECO:0000313" key="4">
    <source>
        <dbReference type="EMBL" id="MFD0924402.1"/>
    </source>
</evidence>
<dbReference type="InterPro" id="IPR050187">
    <property type="entry name" value="Lipid_Phosphate_FormReg"/>
</dbReference>
<keyword evidence="5" id="KW-1185">Reference proteome</keyword>
<evidence type="ECO:0000259" key="3">
    <source>
        <dbReference type="PROSITE" id="PS50146"/>
    </source>
</evidence>